<evidence type="ECO:0000313" key="10">
    <source>
        <dbReference type="EMBL" id="ADD41237.1"/>
    </source>
</evidence>
<comment type="catalytic activity">
    <reaction evidence="1">
        <text>a 4-O-methyl-thymidine in DNA + L-cysteinyl-[protein] = a thymidine in DNA + S-methyl-L-cysteinyl-[protein]</text>
        <dbReference type="Rhea" id="RHEA:53428"/>
        <dbReference type="Rhea" id="RHEA-COMP:10131"/>
        <dbReference type="Rhea" id="RHEA-COMP:10132"/>
        <dbReference type="Rhea" id="RHEA-COMP:13555"/>
        <dbReference type="Rhea" id="RHEA-COMP:13556"/>
        <dbReference type="ChEBI" id="CHEBI:29950"/>
        <dbReference type="ChEBI" id="CHEBI:82612"/>
        <dbReference type="ChEBI" id="CHEBI:137386"/>
        <dbReference type="ChEBI" id="CHEBI:137387"/>
        <dbReference type="EC" id="2.1.1.63"/>
    </reaction>
</comment>
<dbReference type="GO" id="GO:0003908">
    <property type="term" value="F:methylated-DNA-[protein]-cysteine S-methyltransferase activity"/>
    <property type="evidence" value="ECO:0007669"/>
    <property type="project" value="UniProtKB-EC"/>
</dbReference>
<dbReference type="Pfam" id="PF01035">
    <property type="entry name" value="DNA_binding_1"/>
    <property type="match status" value="1"/>
</dbReference>
<keyword evidence="6" id="KW-0227">DNA damage</keyword>
<evidence type="ECO:0000256" key="5">
    <source>
        <dbReference type="ARBA" id="ARBA00022679"/>
    </source>
</evidence>
<sequence>MTTPDKDPLLDGLATLGVDAPDTLLDRFAARWTSLATPIGELRAAFTDHGIAFVRQATDDFGEQFRQRFARPLLPALSVPDGLEAALVTGDARGISVDLRELGEFQESVLLAARTIPPGQVRPYAWIAAEIGRPKAVRAVGTALAKNPVPLVIPCHRVVRTDGGVGQYIFGAEAKQRLLRFEHADI</sequence>
<dbReference type="GO" id="GO:0006281">
    <property type="term" value="P:DNA repair"/>
    <property type="evidence" value="ECO:0007669"/>
    <property type="project" value="UniProtKB-KW"/>
</dbReference>
<keyword evidence="7" id="KW-0234">DNA repair</keyword>
<dbReference type="STRING" id="446470.Snas_1533"/>
<dbReference type="InterPro" id="IPR001497">
    <property type="entry name" value="MethylDNA_cys_MeTrfase_AS"/>
</dbReference>
<keyword evidence="4 10" id="KW-0489">Methyltransferase</keyword>
<dbReference type="AlphaFoldDB" id="D3PW80"/>
<dbReference type="InterPro" id="IPR036388">
    <property type="entry name" value="WH-like_DNA-bd_sf"/>
</dbReference>
<dbReference type="KEGG" id="sna:Snas_1533"/>
<accession>D3PW80</accession>
<dbReference type="HOGENOM" id="CLU_000445_52_2_11"/>
<evidence type="ECO:0000256" key="4">
    <source>
        <dbReference type="ARBA" id="ARBA00022603"/>
    </source>
</evidence>
<dbReference type="eggNOG" id="COG0350">
    <property type="taxonomic scope" value="Bacteria"/>
</dbReference>
<dbReference type="InterPro" id="IPR036217">
    <property type="entry name" value="MethylDNA_cys_MeTrfase_DNAb"/>
</dbReference>
<evidence type="ECO:0000256" key="7">
    <source>
        <dbReference type="ARBA" id="ARBA00023204"/>
    </source>
</evidence>
<reference evidence="10 11" key="1">
    <citation type="journal article" date="2009" name="Stand. Genomic Sci.">
        <title>Complete genome sequence of Stackebrandtia nassauensis type strain (LLR-40K-21).</title>
        <authorList>
            <person name="Munk C."/>
            <person name="Lapidus A."/>
            <person name="Copeland A."/>
            <person name="Jando M."/>
            <person name="Mayilraj S."/>
            <person name="Glavina Del Rio T."/>
            <person name="Nolan M."/>
            <person name="Chen F."/>
            <person name="Lucas S."/>
            <person name="Tice H."/>
            <person name="Cheng J.F."/>
            <person name="Han C."/>
            <person name="Detter J.C."/>
            <person name="Bruce D."/>
            <person name="Goodwin L."/>
            <person name="Chain P."/>
            <person name="Pitluck S."/>
            <person name="Goker M."/>
            <person name="Ovchinikova G."/>
            <person name="Pati A."/>
            <person name="Ivanova N."/>
            <person name="Mavromatis K."/>
            <person name="Chen A."/>
            <person name="Palaniappan K."/>
            <person name="Land M."/>
            <person name="Hauser L."/>
            <person name="Chang Y.J."/>
            <person name="Jeffries C.D."/>
            <person name="Bristow J."/>
            <person name="Eisen J.A."/>
            <person name="Markowitz V."/>
            <person name="Hugenholtz P."/>
            <person name="Kyrpides N.C."/>
            <person name="Klenk H.P."/>
        </authorList>
    </citation>
    <scope>NUCLEOTIDE SEQUENCE [LARGE SCALE GENOMIC DNA]</scope>
    <source>
        <strain evidence="11">DSM 44728 / CIP 108903 / NRRL B-16338 / NBRC 102104 / LLR-40K-21</strain>
    </source>
</reference>
<evidence type="ECO:0000256" key="6">
    <source>
        <dbReference type="ARBA" id="ARBA00022763"/>
    </source>
</evidence>
<keyword evidence="5 10" id="KW-0808">Transferase</keyword>
<evidence type="ECO:0000256" key="8">
    <source>
        <dbReference type="ARBA" id="ARBA00049348"/>
    </source>
</evidence>
<gene>
    <name evidence="10" type="ordered locus">Snas_1533</name>
</gene>
<dbReference type="InterPro" id="IPR014048">
    <property type="entry name" value="MethylDNA_cys_MeTrfase_DNA-bd"/>
</dbReference>
<dbReference type="GO" id="GO:0032259">
    <property type="term" value="P:methylation"/>
    <property type="evidence" value="ECO:0007669"/>
    <property type="project" value="UniProtKB-KW"/>
</dbReference>
<dbReference type="PANTHER" id="PTHR10815:SF13">
    <property type="entry name" value="METHYLATED-DNA--PROTEIN-CYSTEINE METHYLTRANSFERASE"/>
    <property type="match status" value="1"/>
</dbReference>
<dbReference type="EC" id="2.1.1.63" evidence="3"/>
<feature type="domain" description="Methylated-DNA-[protein]-cysteine S-methyltransferase DNA binding" evidence="9">
    <location>
        <begin position="104"/>
        <end position="183"/>
    </location>
</feature>
<dbReference type="EMBL" id="CP001778">
    <property type="protein sequence ID" value="ADD41237.1"/>
    <property type="molecule type" value="Genomic_DNA"/>
</dbReference>
<evidence type="ECO:0000313" key="11">
    <source>
        <dbReference type="Proteomes" id="UP000000844"/>
    </source>
</evidence>
<keyword evidence="11" id="KW-1185">Reference proteome</keyword>
<dbReference type="CDD" id="cd06445">
    <property type="entry name" value="ATase"/>
    <property type="match status" value="1"/>
</dbReference>
<organism evidence="10 11">
    <name type="scientific">Stackebrandtia nassauensis (strain DSM 44728 / CIP 108903 / NRRL B-16338 / NBRC 102104 / LLR-40K-21)</name>
    <dbReference type="NCBI Taxonomy" id="446470"/>
    <lineage>
        <taxon>Bacteria</taxon>
        <taxon>Bacillati</taxon>
        <taxon>Actinomycetota</taxon>
        <taxon>Actinomycetes</taxon>
        <taxon>Glycomycetales</taxon>
        <taxon>Glycomycetaceae</taxon>
        <taxon>Stackebrandtia</taxon>
    </lineage>
</organism>
<dbReference type="Proteomes" id="UP000000844">
    <property type="component" value="Chromosome"/>
</dbReference>
<comment type="catalytic activity">
    <reaction evidence="8">
        <text>a 6-O-methyl-2'-deoxyguanosine in DNA + L-cysteinyl-[protein] = S-methyl-L-cysteinyl-[protein] + a 2'-deoxyguanosine in DNA</text>
        <dbReference type="Rhea" id="RHEA:24000"/>
        <dbReference type="Rhea" id="RHEA-COMP:10131"/>
        <dbReference type="Rhea" id="RHEA-COMP:10132"/>
        <dbReference type="Rhea" id="RHEA-COMP:11367"/>
        <dbReference type="Rhea" id="RHEA-COMP:11368"/>
        <dbReference type="ChEBI" id="CHEBI:29950"/>
        <dbReference type="ChEBI" id="CHEBI:82612"/>
        <dbReference type="ChEBI" id="CHEBI:85445"/>
        <dbReference type="ChEBI" id="CHEBI:85448"/>
        <dbReference type="EC" id="2.1.1.63"/>
    </reaction>
</comment>
<dbReference type="FunFam" id="1.10.10.10:FF:000214">
    <property type="entry name" value="Methylated-DNA--protein-cysteine methyltransferase"/>
    <property type="match status" value="1"/>
</dbReference>
<proteinExistence type="inferred from homology"/>
<dbReference type="OrthoDB" id="9802228at2"/>
<evidence type="ECO:0000256" key="2">
    <source>
        <dbReference type="ARBA" id="ARBA00008711"/>
    </source>
</evidence>
<protein>
    <recommendedName>
        <fullName evidence="3">methylated-DNA--[protein]-cysteine S-methyltransferase</fullName>
        <ecNumber evidence="3">2.1.1.63</ecNumber>
    </recommendedName>
</protein>
<dbReference type="PROSITE" id="PS00374">
    <property type="entry name" value="MGMT"/>
    <property type="match status" value="1"/>
</dbReference>
<name>D3PW80_STANL</name>
<dbReference type="SUPFAM" id="SSF46767">
    <property type="entry name" value="Methylated DNA-protein cysteine methyltransferase, C-terminal domain"/>
    <property type="match status" value="1"/>
</dbReference>
<dbReference type="NCBIfam" id="TIGR00589">
    <property type="entry name" value="ogt"/>
    <property type="match status" value="1"/>
</dbReference>
<evidence type="ECO:0000259" key="9">
    <source>
        <dbReference type="Pfam" id="PF01035"/>
    </source>
</evidence>
<evidence type="ECO:0000256" key="3">
    <source>
        <dbReference type="ARBA" id="ARBA00011918"/>
    </source>
</evidence>
<dbReference type="PANTHER" id="PTHR10815">
    <property type="entry name" value="METHYLATED-DNA--PROTEIN-CYSTEINE METHYLTRANSFERASE"/>
    <property type="match status" value="1"/>
</dbReference>
<evidence type="ECO:0000256" key="1">
    <source>
        <dbReference type="ARBA" id="ARBA00001286"/>
    </source>
</evidence>
<dbReference type="RefSeq" id="WP_013016808.1">
    <property type="nucleotide sequence ID" value="NC_013947.1"/>
</dbReference>
<dbReference type="Gene3D" id="1.10.10.10">
    <property type="entry name" value="Winged helix-like DNA-binding domain superfamily/Winged helix DNA-binding domain"/>
    <property type="match status" value="1"/>
</dbReference>
<comment type="similarity">
    <text evidence="2">Belongs to the MGMT family.</text>
</comment>